<dbReference type="Proteomes" id="UP000241167">
    <property type="component" value="Unassembled WGS sequence"/>
</dbReference>
<dbReference type="RefSeq" id="WP_106516263.1">
    <property type="nucleotide sequence ID" value="NZ_PXYI01000019.1"/>
</dbReference>
<keyword evidence="1" id="KW-0812">Transmembrane</keyword>
<protein>
    <submittedName>
        <fullName evidence="2">Uncharacterized protein</fullName>
    </submittedName>
</protein>
<dbReference type="EMBL" id="PXYI01000019">
    <property type="protein sequence ID" value="PSJ36188.1"/>
    <property type="molecule type" value="Genomic_DNA"/>
</dbReference>
<evidence type="ECO:0000256" key="1">
    <source>
        <dbReference type="SAM" id="Phobius"/>
    </source>
</evidence>
<organism evidence="2 3">
    <name type="scientific">Allosphingosinicella deserti</name>
    <dbReference type="NCBI Taxonomy" id="2116704"/>
    <lineage>
        <taxon>Bacteria</taxon>
        <taxon>Pseudomonadati</taxon>
        <taxon>Pseudomonadota</taxon>
        <taxon>Alphaproteobacteria</taxon>
        <taxon>Sphingomonadales</taxon>
        <taxon>Sphingomonadaceae</taxon>
        <taxon>Allosphingosinicella</taxon>
    </lineage>
</organism>
<sequence length="104" mass="11299">MPQHDPIPPRPPTRQADVEQLQRAADAWARYKRMMKWMLLASAVAVLLALAWLRNDGSPLTVHMIIATIAGVGLSVLVGTGLMGLVFLSNRSGHDDAASGREDQ</sequence>
<keyword evidence="3" id="KW-1185">Reference proteome</keyword>
<feature type="transmembrane region" description="Helical" evidence="1">
    <location>
        <begin position="37"/>
        <end position="53"/>
    </location>
</feature>
<gene>
    <name evidence="2" type="ORF">C7I55_27510</name>
</gene>
<reference evidence="2 3" key="1">
    <citation type="submission" date="2018-03" db="EMBL/GenBank/DDBJ databases">
        <title>The draft genome of Sphingosinicella sp. GL-C-18.</title>
        <authorList>
            <person name="Liu L."/>
            <person name="Li L."/>
            <person name="Liang L."/>
            <person name="Zhang X."/>
            <person name="Wang T."/>
        </authorList>
    </citation>
    <scope>NUCLEOTIDE SEQUENCE [LARGE SCALE GENOMIC DNA]</scope>
    <source>
        <strain evidence="2 3">GL-C-18</strain>
    </source>
</reference>
<keyword evidence="1" id="KW-1133">Transmembrane helix</keyword>
<keyword evidence="1" id="KW-0472">Membrane</keyword>
<feature type="transmembrane region" description="Helical" evidence="1">
    <location>
        <begin position="65"/>
        <end position="88"/>
    </location>
</feature>
<evidence type="ECO:0000313" key="3">
    <source>
        <dbReference type="Proteomes" id="UP000241167"/>
    </source>
</evidence>
<name>A0A2P7QDY4_9SPHN</name>
<comment type="caution">
    <text evidence="2">The sequence shown here is derived from an EMBL/GenBank/DDBJ whole genome shotgun (WGS) entry which is preliminary data.</text>
</comment>
<dbReference type="AlphaFoldDB" id="A0A2P7QDY4"/>
<proteinExistence type="predicted"/>
<accession>A0A2P7QDY4</accession>
<dbReference type="OrthoDB" id="7391705at2"/>
<evidence type="ECO:0000313" key="2">
    <source>
        <dbReference type="EMBL" id="PSJ36188.1"/>
    </source>
</evidence>